<comment type="pathway">
    <text evidence="2">Carbohydrate biosynthesis; dTDP-L-rhamnose biosynthesis.</text>
</comment>
<evidence type="ECO:0000313" key="4">
    <source>
        <dbReference type="EMBL" id="SDB87210.1"/>
    </source>
</evidence>
<dbReference type="Gene3D" id="3.90.25.10">
    <property type="entry name" value="UDP-galactose 4-epimerase, domain 1"/>
    <property type="match status" value="1"/>
</dbReference>
<dbReference type="EMBL" id="FMYM01000002">
    <property type="protein sequence ID" value="SDB87210.1"/>
    <property type="molecule type" value="Genomic_DNA"/>
</dbReference>
<dbReference type="Proteomes" id="UP000242662">
    <property type="component" value="Unassembled WGS sequence"/>
</dbReference>
<dbReference type="AlphaFoldDB" id="A0A1G6GYR2"/>
<dbReference type="GO" id="GO:0005829">
    <property type="term" value="C:cytosol"/>
    <property type="evidence" value="ECO:0007669"/>
    <property type="project" value="TreeGrafter"/>
</dbReference>
<keyword evidence="5" id="KW-1185">Reference proteome</keyword>
<comment type="similarity">
    <text evidence="1 2">Belongs to the dTDP-4-dehydrorhamnose reductase family.</text>
</comment>
<dbReference type="EC" id="1.1.1.133" evidence="2"/>
<accession>A0A1G6GYR2</accession>
<dbReference type="OrthoDB" id="9803892at2"/>
<name>A0A1G6GYR2_9BACI</name>
<dbReference type="RefSeq" id="WP_090774751.1">
    <property type="nucleotide sequence ID" value="NZ_FMYM01000002.1"/>
</dbReference>
<keyword evidence="2" id="KW-0521">NADP</keyword>
<protein>
    <recommendedName>
        <fullName evidence="2">dTDP-4-dehydrorhamnose reductase</fullName>
        <ecNumber evidence="2">1.1.1.133</ecNumber>
    </recommendedName>
</protein>
<dbReference type="UniPathway" id="UPA00124"/>
<organism evidence="4 5">
    <name type="scientific">Shouchella lonarensis</name>
    <dbReference type="NCBI Taxonomy" id="1464122"/>
    <lineage>
        <taxon>Bacteria</taxon>
        <taxon>Bacillati</taxon>
        <taxon>Bacillota</taxon>
        <taxon>Bacilli</taxon>
        <taxon>Bacillales</taxon>
        <taxon>Bacillaceae</taxon>
        <taxon>Shouchella</taxon>
    </lineage>
</organism>
<sequence>MKVVITGAGGQLGLEMIAVFRAAEIEVCGYPREVLDITDEQQVRTVFFRERPNVIIHCAAYTHVDDAEKNAARAFLVNEMGTRYIAKAAEALQAKLVYMSTDFVFNGKLTRPLVEEDKPDPQNVYGQSKLAGEVMVHACHSRFFIVRTSWLFGRFGSNFVKTMLRTMRTEQTLHVVTDQIGSPSYTLDVAEMVLRLVKTEYYGVYHLSNHGACTKYAFCEEMFKNIRGNVVIRACTKTQWPIVTVRPAYTAFAHEALRKRGFPKMRSWQAALQHFLAEEM</sequence>
<dbReference type="Pfam" id="PF04321">
    <property type="entry name" value="RmlD_sub_bind"/>
    <property type="match status" value="1"/>
</dbReference>
<gene>
    <name evidence="4" type="ORF">SAMN05421737_102173</name>
</gene>
<dbReference type="GO" id="GO:0019305">
    <property type="term" value="P:dTDP-rhamnose biosynthetic process"/>
    <property type="evidence" value="ECO:0007669"/>
    <property type="project" value="UniProtKB-UniPathway"/>
</dbReference>
<reference evidence="5" key="1">
    <citation type="submission" date="2016-09" db="EMBL/GenBank/DDBJ databases">
        <authorList>
            <person name="Varghese N."/>
            <person name="Submissions S."/>
        </authorList>
    </citation>
    <scope>NUCLEOTIDE SEQUENCE [LARGE SCALE GENOMIC DNA]</scope>
    <source>
        <strain evidence="5">25nlg</strain>
    </source>
</reference>
<proteinExistence type="inferred from homology"/>
<evidence type="ECO:0000256" key="1">
    <source>
        <dbReference type="ARBA" id="ARBA00010944"/>
    </source>
</evidence>
<feature type="domain" description="RmlD-like substrate binding" evidence="3">
    <location>
        <begin position="1"/>
        <end position="278"/>
    </location>
</feature>
<dbReference type="CDD" id="cd05254">
    <property type="entry name" value="dTDP_HR_like_SDR_e"/>
    <property type="match status" value="1"/>
</dbReference>
<dbReference type="SUPFAM" id="SSF51735">
    <property type="entry name" value="NAD(P)-binding Rossmann-fold domains"/>
    <property type="match status" value="1"/>
</dbReference>
<evidence type="ECO:0000256" key="2">
    <source>
        <dbReference type="RuleBase" id="RU364082"/>
    </source>
</evidence>
<keyword evidence="2" id="KW-0560">Oxidoreductase</keyword>
<dbReference type="InterPro" id="IPR029903">
    <property type="entry name" value="RmlD-like-bd"/>
</dbReference>
<dbReference type="Gene3D" id="3.40.50.720">
    <property type="entry name" value="NAD(P)-binding Rossmann-like Domain"/>
    <property type="match status" value="1"/>
</dbReference>
<dbReference type="InterPro" id="IPR005913">
    <property type="entry name" value="dTDP_dehydrorham_reduct"/>
</dbReference>
<dbReference type="PANTHER" id="PTHR10491:SF4">
    <property type="entry name" value="METHIONINE ADENOSYLTRANSFERASE 2 SUBUNIT BETA"/>
    <property type="match status" value="1"/>
</dbReference>
<dbReference type="GO" id="GO:0008831">
    <property type="term" value="F:dTDP-4-dehydrorhamnose reductase activity"/>
    <property type="evidence" value="ECO:0007669"/>
    <property type="project" value="UniProtKB-EC"/>
</dbReference>
<comment type="function">
    <text evidence="2">Catalyzes the reduction of dTDP-6-deoxy-L-lyxo-4-hexulose to yield dTDP-L-rhamnose.</text>
</comment>
<evidence type="ECO:0000313" key="5">
    <source>
        <dbReference type="Proteomes" id="UP000242662"/>
    </source>
</evidence>
<evidence type="ECO:0000259" key="3">
    <source>
        <dbReference type="Pfam" id="PF04321"/>
    </source>
</evidence>
<dbReference type="PANTHER" id="PTHR10491">
    <property type="entry name" value="DTDP-4-DEHYDRORHAMNOSE REDUCTASE"/>
    <property type="match status" value="1"/>
</dbReference>
<dbReference type="STRING" id="1464122.SAMN05421737_102173"/>
<dbReference type="NCBIfam" id="TIGR01214">
    <property type="entry name" value="rmlD"/>
    <property type="match status" value="1"/>
</dbReference>
<dbReference type="InterPro" id="IPR036291">
    <property type="entry name" value="NAD(P)-bd_dom_sf"/>
</dbReference>